<feature type="domain" description="Secretin/TonB short N-terminal" evidence="18">
    <location>
        <begin position="66"/>
        <end position="117"/>
    </location>
</feature>
<evidence type="ECO:0000256" key="11">
    <source>
        <dbReference type="ARBA" id="ARBA00023136"/>
    </source>
</evidence>
<keyword evidence="6 14" id="KW-0812">Transmembrane</keyword>
<dbReference type="InterPro" id="IPR039426">
    <property type="entry name" value="TonB-dep_rcpt-like"/>
</dbReference>
<accession>A0ABU3MET1</accession>
<dbReference type="InterPro" id="IPR011662">
    <property type="entry name" value="Secretin/TonB_short_N"/>
</dbReference>
<organism evidence="19 20">
    <name type="scientific">Roseomonas gilardii</name>
    <dbReference type="NCBI Taxonomy" id="257708"/>
    <lineage>
        <taxon>Bacteria</taxon>
        <taxon>Pseudomonadati</taxon>
        <taxon>Pseudomonadota</taxon>
        <taxon>Alphaproteobacteria</taxon>
        <taxon>Acetobacterales</taxon>
        <taxon>Roseomonadaceae</taxon>
        <taxon>Roseomonas</taxon>
    </lineage>
</organism>
<keyword evidence="12 19" id="KW-0675">Receptor</keyword>
<feature type="chain" id="PRO_5047101304" evidence="17">
    <location>
        <begin position="36"/>
        <end position="835"/>
    </location>
</feature>
<keyword evidence="10 16" id="KW-0798">TonB box</keyword>
<dbReference type="PROSITE" id="PS01156">
    <property type="entry name" value="TONB_DEPENDENT_REC_2"/>
    <property type="match status" value="1"/>
</dbReference>
<name>A0ABU3MET1_9PROT</name>
<dbReference type="InterPro" id="IPR037066">
    <property type="entry name" value="Plug_dom_sf"/>
</dbReference>
<evidence type="ECO:0000256" key="7">
    <source>
        <dbReference type="ARBA" id="ARBA00022729"/>
    </source>
</evidence>
<dbReference type="PANTHER" id="PTHR30069:SF8">
    <property type="entry name" value="TONB-DEPENDENT SIDEROPHORE RECEPTOR PROTEIN"/>
    <property type="match status" value="1"/>
</dbReference>
<evidence type="ECO:0000256" key="14">
    <source>
        <dbReference type="PROSITE-ProRule" id="PRU01360"/>
    </source>
</evidence>
<feature type="signal peptide" evidence="17">
    <location>
        <begin position="1"/>
        <end position="35"/>
    </location>
</feature>
<gene>
    <name evidence="19" type="ORF">RQ831_07350</name>
</gene>
<evidence type="ECO:0000256" key="3">
    <source>
        <dbReference type="ARBA" id="ARBA00022448"/>
    </source>
</evidence>
<evidence type="ECO:0000256" key="17">
    <source>
        <dbReference type="SAM" id="SignalP"/>
    </source>
</evidence>
<comment type="caution">
    <text evidence="19">The sequence shown here is derived from an EMBL/GenBank/DDBJ whole genome shotgun (WGS) entry which is preliminary data.</text>
</comment>
<evidence type="ECO:0000256" key="13">
    <source>
        <dbReference type="ARBA" id="ARBA00023237"/>
    </source>
</evidence>
<dbReference type="Proteomes" id="UP001258945">
    <property type="component" value="Unassembled WGS sequence"/>
</dbReference>
<keyword evidence="3 14" id="KW-0813">Transport</keyword>
<evidence type="ECO:0000313" key="20">
    <source>
        <dbReference type="Proteomes" id="UP001258945"/>
    </source>
</evidence>
<dbReference type="Gene3D" id="2.170.130.10">
    <property type="entry name" value="TonB-dependent receptor, plug domain"/>
    <property type="match status" value="1"/>
</dbReference>
<protein>
    <submittedName>
        <fullName evidence="19">FepA family TonB-dependent siderophore receptor</fullName>
    </submittedName>
</protein>
<feature type="short sequence motif" description="TonB C-terminal box" evidence="15">
    <location>
        <begin position="818"/>
        <end position="835"/>
    </location>
</feature>
<dbReference type="SUPFAM" id="SSF56935">
    <property type="entry name" value="Porins"/>
    <property type="match status" value="1"/>
</dbReference>
<comment type="subcellular location">
    <subcellularLocation>
        <location evidence="1 14">Cell outer membrane</location>
        <topology evidence="1 14">Multi-pass membrane protein</topology>
    </subcellularLocation>
</comment>
<evidence type="ECO:0000256" key="5">
    <source>
        <dbReference type="ARBA" id="ARBA00022496"/>
    </source>
</evidence>
<dbReference type="PANTHER" id="PTHR30069">
    <property type="entry name" value="TONB-DEPENDENT OUTER MEMBRANE RECEPTOR"/>
    <property type="match status" value="1"/>
</dbReference>
<evidence type="ECO:0000256" key="8">
    <source>
        <dbReference type="ARBA" id="ARBA00023004"/>
    </source>
</evidence>
<proteinExistence type="inferred from homology"/>
<dbReference type="NCBIfam" id="TIGR01783">
    <property type="entry name" value="TonB-siderophor"/>
    <property type="match status" value="1"/>
</dbReference>
<evidence type="ECO:0000256" key="1">
    <source>
        <dbReference type="ARBA" id="ARBA00004571"/>
    </source>
</evidence>
<keyword evidence="8" id="KW-0408">Iron</keyword>
<keyword evidence="5" id="KW-0410">Iron transport</keyword>
<keyword evidence="9" id="KW-0406">Ion transport</keyword>
<dbReference type="RefSeq" id="WP_314281396.1">
    <property type="nucleotide sequence ID" value="NZ_JAVVDO010000008.1"/>
</dbReference>
<evidence type="ECO:0000256" key="10">
    <source>
        <dbReference type="ARBA" id="ARBA00023077"/>
    </source>
</evidence>
<dbReference type="Pfam" id="PF07715">
    <property type="entry name" value="Plug"/>
    <property type="match status" value="1"/>
</dbReference>
<dbReference type="Gene3D" id="2.40.170.20">
    <property type="entry name" value="TonB-dependent receptor, beta-barrel domain"/>
    <property type="match status" value="1"/>
</dbReference>
<keyword evidence="7 17" id="KW-0732">Signal</keyword>
<comment type="similarity">
    <text evidence="2 14 16">Belongs to the TonB-dependent receptor family.</text>
</comment>
<dbReference type="SMART" id="SM00965">
    <property type="entry name" value="STN"/>
    <property type="match status" value="1"/>
</dbReference>
<dbReference type="Gene3D" id="3.55.50.30">
    <property type="match status" value="1"/>
</dbReference>
<dbReference type="NCBIfam" id="NF010048">
    <property type="entry name" value="PRK13524.1"/>
    <property type="match status" value="1"/>
</dbReference>
<dbReference type="PROSITE" id="PS52016">
    <property type="entry name" value="TONB_DEPENDENT_REC_3"/>
    <property type="match status" value="1"/>
</dbReference>
<evidence type="ECO:0000256" key="12">
    <source>
        <dbReference type="ARBA" id="ARBA00023170"/>
    </source>
</evidence>
<evidence type="ECO:0000313" key="19">
    <source>
        <dbReference type="EMBL" id="MDT8330865.1"/>
    </source>
</evidence>
<keyword evidence="11 14" id="KW-0472">Membrane</keyword>
<keyword evidence="20" id="KW-1185">Reference proteome</keyword>
<dbReference type="EMBL" id="JAVVDO010000008">
    <property type="protein sequence ID" value="MDT8330865.1"/>
    <property type="molecule type" value="Genomic_DNA"/>
</dbReference>
<dbReference type="InterPro" id="IPR036942">
    <property type="entry name" value="Beta-barrel_TonB_sf"/>
</dbReference>
<dbReference type="NCBIfam" id="NF010051">
    <property type="entry name" value="PRK13528.1"/>
    <property type="match status" value="1"/>
</dbReference>
<dbReference type="InterPro" id="IPR010917">
    <property type="entry name" value="TonB_rcpt_CS"/>
</dbReference>
<dbReference type="Pfam" id="PF00593">
    <property type="entry name" value="TonB_dep_Rec_b-barrel"/>
    <property type="match status" value="1"/>
</dbReference>
<dbReference type="CDD" id="cd01347">
    <property type="entry name" value="ligand_gated_channel"/>
    <property type="match status" value="1"/>
</dbReference>
<evidence type="ECO:0000259" key="18">
    <source>
        <dbReference type="SMART" id="SM00965"/>
    </source>
</evidence>
<keyword evidence="4 14" id="KW-1134">Transmembrane beta strand</keyword>
<evidence type="ECO:0000256" key="4">
    <source>
        <dbReference type="ARBA" id="ARBA00022452"/>
    </source>
</evidence>
<evidence type="ECO:0000256" key="9">
    <source>
        <dbReference type="ARBA" id="ARBA00023065"/>
    </source>
</evidence>
<keyword evidence="13 14" id="KW-0998">Cell outer membrane</keyword>
<evidence type="ECO:0000256" key="6">
    <source>
        <dbReference type="ARBA" id="ARBA00022692"/>
    </source>
</evidence>
<dbReference type="InterPro" id="IPR058134">
    <property type="entry name" value="PirA/FepA/PfeA"/>
</dbReference>
<reference evidence="19 20" key="1">
    <citation type="journal article" date="2019" name="Microb. Pathog.">
        <title>Comparison of VITEK 2, MALDI-TOF MS, 16S rRNA gene sequencing, and whole-genome sequencing for identification of Roseomonas mucosa.</title>
        <authorList>
            <person name="Rudolph W.W."/>
            <person name="Gunzer F."/>
            <person name="Trauth M."/>
            <person name="Bunk B."/>
            <person name="Bigge R."/>
            <person name="Schrottner P."/>
        </authorList>
    </citation>
    <scope>NUCLEOTIDE SEQUENCE [LARGE SCALE GENOMIC DNA]</scope>
    <source>
        <strain evidence="19 20">DSM 103800</strain>
    </source>
</reference>
<dbReference type="InterPro" id="IPR010105">
    <property type="entry name" value="TonB_sidphr_rcpt"/>
</dbReference>
<evidence type="ECO:0000256" key="15">
    <source>
        <dbReference type="PROSITE-ProRule" id="PRU10144"/>
    </source>
</evidence>
<evidence type="ECO:0000256" key="16">
    <source>
        <dbReference type="RuleBase" id="RU003357"/>
    </source>
</evidence>
<dbReference type="InterPro" id="IPR012910">
    <property type="entry name" value="Plug_dom"/>
</dbReference>
<sequence>MYSRTHRYARLGRTLRAVLLGSVTLAALPCGVALSQDTAPARAASYNIPPGPLGAALNSFAQQAGVTLSFNSAQVQGLRSNGLRGETNIVSGFSTLLAGTGLEAHSNDGAIFTLRSATQAGSAAAPSPDGMVMLPEVSVVATAEEELLQAPGVSIITREDIQRMPPANDISEIVRTMPGVNLTGNSSSGQYGNNRQIDLRGMGPENTLILIDGKPVRSRNSVRMGRSGERNTRGDSNWVPADAIDRIEVIRGPAAARYGSGASGGVVNIITKPPTDETHGSVTLYALQPEDRREGDGRRVTATLSGPTTVPGFSYRLYGNFNRTDADSLDLNRAASGTAADATPPAGREGVENRDVNGLLRWDINPRHVVELELGYSRQGNIYAGDRAVSSAGSALLSQLANEGAETNIMTRTTTSLAHRGDWGWADSRGLFQYEGTVNKRLAEGLAGSSEGSINTETGFNTAHLNNYTLNGEINIPLELLFPQRLTIGAEYFGENLKDPGSVAQAFSGGAIPGIDQANRPGSANAETYSAFIEDNISATTRLTVTPGVRFDRHSQFGSNWSPSLNASYEVLDGLSLKGGIARAFKAPNLYQSNPNYIYYTMGNGCPVDFPSLGAGCYVQGNADLKAEHSINKEIGLAYNRGGFSSSVTYFHNDYRDKIVAGIIPVGQTATRGRILRWENTPEAVVQGIEGNILIPILDGLAWNTNVTYMIESKDKATGQPLSLIPEYTINNSLDWQARDDLSFRLAMTHYGRQEARTIDSLGGANTGAELWERKPYTVVDVSGSYFISDNTRLTAGINNLFDEQLFRQANSSGAGANTYNEPGRAYFVSLTASF</sequence>
<evidence type="ECO:0000256" key="2">
    <source>
        <dbReference type="ARBA" id="ARBA00009810"/>
    </source>
</evidence>
<dbReference type="InterPro" id="IPR000531">
    <property type="entry name" value="Beta-barrel_TonB"/>
</dbReference>